<evidence type="ECO:0000313" key="2">
    <source>
        <dbReference type="Proteomes" id="UP000226079"/>
    </source>
</evidence>
<dbReference type="EMBL" id="PDJC01000001">
    <property type="protein sequence ID" value="PFG18057.1"/>
    <property type="molecule type" value="Genomic_DNA"/>
</dbReference>
<sequence length="141" mass="15366">MSDETNLRTASLTRLSARSYEATNVRGGTLRLGEGDTTDFTPVELLLVALAGCSSIDVDYLTARRAEPTQFDVEVHADKLSDDDGNHLGPVEVTFTVRFPEGPDGDRAREMLPVAIAKSRDRLCTVSRTVQLPTPVSFQQA</sequence>
<accession>A0A2A9CUC9</accession>
<reference evidence="1 2" key="1">
    <citation type="submission" date="2017-10" db="EMBL/GenBank/DDBJ databases">
        <title>Sequencing the genomes of 1000 actinobacteria strains.</title>
        <authorList>
            <person name="Klenk H.-P."/>
        </authorList>
    </citation>
    <scope>NUCLEOTIDE SEQUENCE [LARGE SCALE GENOMIC DNA]</scope>
    <source>
        <strain evidence="1 2">DSM 15597</strain>
    </source>
</reference>
<dbReference type="Pfam" id="PF02566">
    <property type="entry name" value="OsmC"/>
    <property type="match status" value="1"/>
</dbReference>
<comment type="caution">
    <text evidence="1">The sequence shown here is derived from an EMBL/GenBank/DDBJ whole genome shotgun (WGS) entry which is preliminary data.</text>
</comment>
<dbReference type="InterPro" id="IPR036102">
    <property type="entry name" value="OsmC/Ohrsf"/>
</dbReference>
<dbReference type="Gene3D" id="3.30.300.20">
    <property type="match status" value="1"/>
</dbReference>
<proteinExistence type="predicted"/>
<evidence type="ECO:0000313" key="1">
    <source>
        <dbReference type="EMBL" id="PFG18057.1"/>
    </source>
</evidence>
<dbReference type="SUPFAM" id="SSF82784">
    <property type="entry name" value="OsmC-like"/>
    <property type="match status" value="1"/>
</dbReference>
<organism evidence="1 2">
    <name type="scientific">Propionicimonas paludicola</name>
    <dbReference type="NCBI Taxonomy" id="185243"/>
    <lineage>
        <taxon>Bacteria</taxon>
        <taxon>Bacillati</taxon>
        <taxon>Actinomycetota</taxon>
        <taxon>Actinomycetes</taxon>
        <taxon>Propionibacteriales</taxon>
        <taxon>Nocardioidaceae</taxon>
        <taxon>Propionicimonas</taxon>
    </lineage>
</organism>
<name>A0A2A9CUC9_9ACTN</name>
<dbReference type="InterPro" id="IPR003718">
    <property type="entry name" value="OsmC/Ohr_fam"/>
</dbReference>
<gene>
    <name evidence="1" type="ORF">ATK74_2637</name>
</gene>
<dbReference type="InterPro" id="IPR015946">
    <property type="entry name" value="KH_dom-like_a/b"/>
</dbReference>
<dbReference type="Proteomes" id="UP000226079">
    <property type="component" value="Unassembled WGS sequence"/>
</dbReference>
<dbReference type="RefSeq" id="WP_098461440.1">
    <property type="nucleotide sequence ID" value="NZ_PDJC01000001.1"/>
</dbReference>
<keyword evidence="2" id="KW-1185">Reference proteome</keyword>
<protein>
    <submittedName>
        <fullName evidence="1">Putative OsmC-like protein</fullName>
    </submittedName>
</protein>
<dbReference type="OrthoDB" id="4864805at2"/>
<dbReference type="AlphaFoldDB" id="A0A2A9CUC9"/>